<evidence type="ECO:0000259" key="13">
    <source>
        <dbReference type="Pfam" id="PF01087"/>
    </source>
</evidence>
<evidence type="ECO:0000256" key="3">
    <source>
        <dbReference type="ARBA" id="ARBA00016340"/>
    </source>
</evidence>
<dbReference type="InterPro" id="IPR001937">
    <property type="entry name" value="GalP_UDPtransf1"/>
</dbReference>
<evidence type="ECO:0000256" key="11">
    <source>
        <dbReference type="ARBA" id="ARBA00023277"/>
    </source>
</evidence>
<dbReference type="Pfam" id="PF13242">
    <property type="entry name" value="Hydrolase_like"/>
    <property type="match status" value="1"/>
</dbReference>
<evidence type="ECO:0000256" key="4">
    <source>
        <dbReference type="ARBA" id="ARBA00022490"/>
    </source>
</evidence>
<feature type="domain" description="Galactose-1-phosphate uridyl transferase N-terminal" evidence="13">
    <location>
        <begin position="270"/>
        <end position="401"/>
    </location>
</feature>
<dbReference type="InterPro" id="IPR005849">
    <property type="entry name" value="GalP_Utransf_N"/>
</dbReference>
<dbReference type="InterPro" id="IPR036412">
    <property type="entry name" value="HAD-like_sf"/>
</dbReference>
<dbReference type="Pfam" id="PF01087">
    <property type="entry name" value="GalP_UDP_transf"/>
    <property type="match status" value="1"/>
</dbReference>
<gene>
    <name evidence="15" type="ORF">SCMC78_10860</name>
</gene>
<sequence length="577" mass="62894">MSRSPEPPTTALRPAVFLDRDGTLTEPREYPGKPADLVLNPGVGPRLRALRDAGFLLVVVTNQSGVARGYFDVSDLDAMHAHLRSELAEFGVRLDGIYFCPHHSDGKIPHLAVRCDCRKPEPGMLLTAAAELGIDLGRSWMIGDARSDVLAGEAAGCTSLLVDNEPERLRRQVDLSGRPLTTSEALDRIRATVAGPPRATPEHRTDRRDALVRRLSDGREIRFYADPGSAHRPGTDPRRLAPFESRSELRWDPLLRDWVIMAPNRRTRSGDTAETCPLCPGGDAGQSEIPAFGYDVAVFENRYPALTDVPGTVPHAPGALTRAPAPGRCEVIAYSSDHEARLSDLPVERVRTVLEAMADRTAALNAMDGIRQVVCFENHGAQVGASLAHPHGQVYGYPFLPGRFARMREVALGAPRRGEGCPVCTLVRRELALDERLVGRTDHWAAVVPFAARWPYEVHVYPRRHVNELAALTDGEMAELAHLYRTVLGCFAKVAEEPLPYLATWVQAPAGQGREDVTHLHVQILSDRMSPTRTKKPAAGELGAGAFVSEADPEAMAKALASVAGPSELATTSWRNT</sequence>
<proteinExistence type="inferred from homology"/>
<dbReference type="Pfam" id="PF02744">
    <property type="entry name" value="GalP_UDP_tr_C"/>
    <property type="match status" value="1"/>
</dbReference>
<evidence type="ECO:0000256" key="1">
    <source>
        <dbReference type="ARBA" id="ARBA00001947"/>
    </source>
</evidence>
<dbReference type="EC" id="2.7.7.12" evidence="12"/>
<dbReference type="InterPro" id="IPR005850">
    <property type="entry name" value="GalP_Utransf_C"/>
</dbReference>
<protein>
    <recommendedName>
        <fullName evidence="3 12">Galactose-1-phosphate uridylyltransferase</fullName>
        <ecNumber evidence="12">2.7.7.12</ecNumber>
    </recommendedName>
</protein>
<evidence type="ECO:0000256" key="9">
    <source>
        <dbReference type="ARBA" id="ARBA00022833"/>
    </source>
</evidence>
<dbReference type="GO" id="GO:0008108">
    <property type="term" value="F:UDP-glucose:hexose-1-phosphate uridylyltransferase activity"/>
    <property type="evidence" value="ECO:0007669"/>
    <property type="project" value="UniProtKB-UniRule"/>
</dbReference>
<dbReference type="SUPFAM" id="SSF56784">
    <property type="entry name" value="HAD-like"/>
    <property type="match status" value="1"/>
</dbReference>
<comment type="similarity">
    <text evidence="2">Belongs to the galactose-1-phosphate uridylyltransferase type 1 family.</text>
</comment>
<evidence type="ECO:0000313" key="15">
    <source>
        <dbReference type="EMBL" id="BFP51279.1"/>
    </source>
</evidence>
<dbReference type="InterPro" id="IPR023214">
    <property type="entry name" value="HAD_sf"/>
</dbReference>
<dbReference type="Gene3D" id="3.40.50.1000">
    <property type="entry name" value="HAD superfamily/HAD-like"/>
    <property type="match status" value="1"/>
</dbReference>
<keyword evidence="11" id="KW-0119">Carbohydrate metabolism</keyword>
<keyword evidence="6" id="KW-0548">Nucleotidyltransferase</keyword>
<dbReference type="InterPro" id="IPR006543">
    <property type="entry name" value="Histidinol-phos"/>
</dbReference>
<keyword evidence="7" id="KW-0479">Metal-binding</keyword>
<dbReference type="PANTHER" id="PTHR11943">
    <property type="entry name" value="GALACTOSE-1-PHOSPHATE URIDYLYLTRANSFERASE"/>
    <property type="match status" value="1"/>
</dbReference>
<dbReference type="RefSeq" id="WP_408053403.1">
    <property type="nucleotide sequence ID" value="NZ_AP035884.1"/>
</dbReference>
<keyword evidence="5" id="KW-0808">Transferase</keyword>
<dbReference type="KEGG" id="stcm:SCMC78_10860"/>
<comment type="cofactor">
    <cofactor evidence="1">
        <name>Zn(2+)</name>
        <dbReference type="ChEBI" id="CHEBI:29105"/>
    </cofactor>
</comment>
<dbReference type="GO" id="GO:0008270">
    <property type="term" value="F:zinc ion binding"/>
    <property type="evidence" value="ECO:0007669"/>
    <property type="project" value="InterPro"/>
</dbReference>
<evidence type="ECO:0000256" key="2">
    <source>
        <dbReference type="ARBA" id="ARBA00010951"/>
    </source>
</evidence>
<dbReference type="Gene3D" id="3.30.428.10">
    <property type="entry name" value="HIT-like"/>
    <property type="match status" value="2"/>
</dbReference>
<dbReference type="SUPFAM" id="SSF54197">
    <property type="entry name" value="HIT-like"/>
    <property type="match status" value="2"/>
</dbReference>
<dbReference type="InterPro" id="IPR036265">
    <property type="entry name" value="HIT-like_sf"/>
</dbReference>
<dbReference type="EMBL" id="AP035884">
    <property type="protein sequence ID" value="BFP51279.1"/>
    <property type="molecule type" value="Genomic_DNA"/>
</dbReference>
<evidence type="ECO:0000256" key="10">
    <source>
        <dbReference type="ARBA" id="ARBA00023144"/>
    </source>
</evidence>
<dbReference type="InterPro" id="IPR006549">
    <property type="entry name" value="HAD-SF_hydro_IIIA"/>
</dbReference>
<dbReference type="NCBIfam" id="TIGR01656">
    <property type="entry name" value="Histidinol-ppas"/>
    <property type="match status" value="1"/>
</dbReference>
<feature type="domain" description="Galactose-1-phosphate uridyl transferase C-terminal" evidence="14">
    <location>
        <begin position="427"/>
        <end position="522"/>
    </location>
</feature>
<dbReference type="GO" id="GO:0033499">
    <property type="term" value="P:galactose catabolic process via UDP-galactose, Leloir pathway"/>
    <property type="evidence" value="ECO:0007669"/>
    <property type="project" value="TreeGrafter"/>
</dbReference>
<evidence type="ECO:0000256" key="5">
    <source>
        <dbReference type="ARBA" id="ARBA00022679"/>
    </source>
</evidence>
<evidence type="ECO:0000256" key="6">
    <source>
        <dbReference type="ARBA" id="ARBA00022695"/>
    </source>
</evidence>
<keyword evidence="10" id="KW-0299">Galactose metabolism</keyword>
<keyword evidence="9" id="KW-0862">Zinc</keyword>
<dbReference type="GO" id="GO:0016791">
    <property type="term" value="F:phosphatase activity"/>
    <property type="evidence" value="ECO:0007669"/>
    <property type="project" value="InterPro"/>
</dbReference>
<keyword evidence="4" id="KW-0963">Cytoplasm</keyword>
<dbReference type="GO" id="GO:0005737">
    <property type="term" value="C:cytoplasm"/>
    <property type="evidence" value="ECO:0007669"/>
    <property type="project" value="TreeGrafter"/>
</dbReference>
<evidence type="ECO:0000256" key="12">
    <source>
        <dbReference type="NCBIfam" id="TIGR00209"/>
    </source>
</evidence>
<keyword evidence="8" id="KW-0378">Hydrolase</keyword>
<accession>A0AB33KCV0</accession>
<dbReference type="NCBIfam" id="TIGR00209">
    <property type="entry name" value="galT_1"/>
    <property type="match status" value="1"/>
</dbReference>
<reference evidence="15" key="1">
    <citation type="submission" date="2024-07" db="EMBL/GenBank/DDBJ databases">
        <title>Complete genome sequences of cellulolytic bacteria, Kitasatospora sp. CMC57 and Streptomyces sp. CMC78, isolated from Japanese agricultural soil.</title>
        <authorList>
            <person name="Hashimoto T."/>
            <person name="Ito M."/>
            <person name="Iwamoto M."/>
            <person name="Fukahori D."/>
            <person name="Shoda T."/>
            <person name="Sakoda M."/>
            <person name="Morohoshi T."/>
            <person name="Mitsuboshi M."/>
            <person name="Nishizawa T."/>
        </authorList>
    </citation>
    <scope>NUCLEOTIDE SEQUENCE</scope>
    <source>
        <strain evidence="15">CMC78</strain>
    </source>
</reference>
<name>A0AB33KCV0_9ACTN</name>
<dbReference type="AlphaFoldDB" id="A0AB33KCV0"/>
<evidence type="ECO:0000256" key="8">
    <source>
        <dbReference type="ARBA" id="ARBA00022801"/>
    </source>
</evidence>
<evidence type="ECO:0000256" key="7">
    <source>
        <dbReference type="ARBA" id="ARBA00022723"/>
    </source>
</evidence>
<dbReference type="NCBIfam" id="TIGR01662">
    <property type="entry name" value="HAD-SF-IIIA"/>
    <property type="match status" value="1"/>
</dbReference>
<dbReference type="PANTHER" id="PTHR11943:SF1">
    <property type="entry name" value="GALACTOSE-1-PHOSPHATE URIDYLYLTRANSFERASE"/>
    <property type="match status" value="1"/>
</dbReference>
<dbReference type="CDD" id="cd07503">
    <property type="entry name" value="HAD_HisB-N"/>
    <property type="match status" value="1"/>
</dbReference>
<evidence type="ECO:0000259" key="14">
    <source>
        <dbReference type="Pfam" id="PF02744"/>
    </source>
</evidence>
<organism evidence="15">
    <name type="scientific">Streptomyces sp. CMC78</name>
    <dbReference type="NCBI Taxonomy" id="3231512"/>
    <lineage>
        <taxon>Bacteria</taxon>
        <taxon>Bacillati</taxon>
        <taxon>Actinomycetota</taxon>
        <taxon>Actinomycetes</taxon>
        <taxon>Kitasatosporales</taxon>
        <taxon>Streptomycetaceae</taxon>
        <taxon>Streptomyces</taxon>
    </lineage>
</organism>